<dbReference type="OrthoDB" id="5685843at2"/>
<dbReference type="PRINTS" id="PR00037">
    <property type="entry name" value="HTHLACR"/>
</dbReference>
<proteinExistence type="predicted"/>
<dbReference type="RefSeq" id="WP_105591745.1">
    <property type="nucleotide sequence ID" value="NZ_PDET01000003.1"/>
</dbReference>
<dbReference type="InterPro" id="IPR001034">
    <property type="entry name" value="DeoR_HTH"/>
</dbReference>
<name>A0A2S9IET3_9GAMM</name>
<dbReference type="Pfam" id="PF00455">
    <property type="entry name" value="DeoRC"/>
    <property type="match status" value="1"/>
</dbReference>
<protein>
    <submittedName>
        <fullName evidence="5">DeoR family transcriptional regulator</fullName>
    </submittedName>
</protein>
<dbReference type="InterPro" id="IPR050313">
    <property type="entry name" value="Carb_Metab_HTH_regulators"/>
</dbReference>
<evidence type="ECO:0000259" key="4">
    <source>
        <dbReference type="PROSITE" id="PS51000"/>
    </source>
</evidence>
<dbReference type="Proteomes" id="UP000239181">
    <property type="component" value="Unassembled WGS sequence"/>
</dbReference>
<dbReference type="PANTHER" id="PTHR30363:SF44">
    <property type="entry name" value="AGA OPERON TRANSCRIPTIONAL REPRESSOR-RELATED"/>
    <property type="match status" value="1"/>
</dbReference>
<comment type="caution">
    <text evidence="5">The sequence shown here is derived from an EMBL/GenBank/DDBJ whole genome shotgun (WGS) entry which is preliminary data.</text>
</comment>
<evidence type="ECO:0000256" key="1">
    <source>
        <dbReference type="ARBA" id="ARBA00023015"/>
    </source>
</evidence>
<dbReference type="PROSITE" id="PS51000">
    <property type="entry name" value="HTH_DEOR_2"/>
    <property type="match status" value="1"/>
</dbReference>
<dbReference type="InterPro" id="IPR036388">
    <property type="entry name" value="WH-like_DNA-bd_sf"/>
</dbReference>
<dbReference type="SMART" id="SM00420">
    <property type="entry name" value="HTH_DEOR"/>
    <property type="match status" value="1"/>
</dbReference>
<gene>
    <name evidence="5" type="ORF">CQW29_05675</name>
</gene>
<dbReference type="InterPro" id="IPR037171">
    <property type="entry name" value="NagB/RpiA_transferase-like"/>
</dbReference>
<sequence length="254" mass="28089">MDHSNGSERRNIILEKLRESGQVFVNDLAEFFNVSQETIRRDFNKLEEMRYIKKIHGGAVSAQFGFELEFKERAKLAEEEKKSIAARAAELVKPGDSLFIDFGTTTMEFARQISAINNLTVITNSPVIANLFHDNATIKLILIGGEFGSSKMECIGPIALQSISAFYADYAFIGAGAVSPEAGVMDQDLNEAAIARQMIKQSNQAVVLADGHKVNSRATALVAVWKDISWLITTDPDRKIRQLSFPKHLNVVVA</sequence>
<evidence type="ECO:0000256" key="3">
    <source>
        <dbReference type="ARBA" id="ARBA00023163"/>
    </source>
</evidence>
<accession>A0A2S9IET3</accession>
<dbReference type="Gene3D" id="1.10.10.10">
    <property type="entry name" value="Winged helix-like DNA-binding domain superfamily/Winged helix DNA-binding domain"/>
    <property type="match status" value="1"/>
</dbReference>
<keyword evidence="1" id="KW-0805">Transcription regulation</keyword>
<dbReference type="InterPro" id="IPR014036">
    <property type="entry name" value="DeoR-like_C"/>
</dbReference>
<dbReference type="Gene3D" id="3.40.50.1360">
    <property type="match status" value="1"/>
</dbReference>
<dbReference type="AlphaFoldDB" id="A0A2S9IET3"/>
<evidence type="ECO:0000256" key="2">
    <source>
        <dbReference type="ARBA" id="ARBA00023125"/>
    </source>
</evidence>
<evidence type="ECO:0000313" key="6">
    <source>
        <dbReference type="Proteomes" id="UP000239181"/>
    </source>
</evidence>
<dbReference type="PANTHER" id="PTHR30363">
    <property type="entry name" value="HTH-TYPE TRANSCRIPTIONAL REGULATOR SRLR-RELATED"/>
    <property type="match status" value="1"/>
</dbReference>
<dbReference type="EMBL" id="PDET01000003">
    <property type="protein sequence ID" value="PRD16303.1"/>
    <property type="molecule type" value="Genomic_DNA"/>
</dbReference>
<feature type="domain" description="HTH deoR-type" evidence="4">
    <location>
        <begin position="6"/>
        <end position="61"/>
    </location>
</feature>
<dbReference type="InterPro" id="IPR018356">
    <property type="entry name" value="Tscrpt_reg_HTH_DeoR_CS"/>
</dbReference>
<keyword evidence="3" id="KW-0804">Transcription</keyword>
<dbReference type="SUPFAM" id="SSF46785">
    <property type="entry name" value="Winged helix' DNA-binding domain"/>
    <property type="match status" value="1"/>
</dbReference>
<reference evidence="5 6" key="1">
    <citation type="submission" date="2017-10" db="EMBL/GenBank/DDBJ databases">
        <title>Draft genome of two endophytic bacteria isolated from 'guarana' Paullinia cupana (Mart.) Ducke.</title>
        <authorList>
            <person name="Siqueira K.A."/>
            <person name="Liotti R.G."/>
            <person name="Mendes T.A."/>
            <person name="Soares M.A."/>
        </authorList>
    </citation>
    <scope>NUCLEOTIDE SEQUENCE [LARGE SCALE GENOMIC DNA]</scope>
    <source>
        <strain evidence="5 6">342</strain>
    </source>
</reference>
<dbReference type="Pfam" id="PF08220">
    <property type="entry name" value="HTH_DeoR"/>
    <property type="match status" value="1"/>
</dbReference>
<dbReference type="GO" id="GO:0003677">
    <property type="term" value="F:DNA binding"/>
    <property type="evidence" value="ECO:0007669"/>
    <property type="project" value="UniProtKB-KW"/>
</dbReference>
<dbReference type="GO" id="GO:0003700">
    <property type="term" value="F:DNA-binding transcription factor activity"/>
    <property type="evidence" value="ECO:0007669"/>
    <property type="project" value="InterPro"/>
</dbReference>
<dbReference type="SUPFAM" id="SSF100950">
    <property type="entry name" value="NagB/RpiA/CoA transferase-like"/>
    <property type="match status" value="1"/>
</dbReference>
<keyword evidence="2" id="KW-0238">DNA-binding</keyword>
<dbReference type="SMART" id="SM01134">
    <property type="entry name" value="DeoRC"/>
    <property type="match status" value="1"/>
</dbReference>
<organism evidence="5 6">
    <name type="scientific">Pantoea coffeiphila</name>
    <dbReference type="NCBI Taxonomy" id="1465635"/>
    <lineage>
        <taxon>Bacteria</taxon>
        <taxon>Pseudomonadati</taxon>
        <taxon>Pseudomonadota</taxon>
        <taxon>Gammaproteobacteria</taxon>
        <taxon>Enterobacterales</taxon>
        <taxon>Erwiniaceae</taxon>
        <taxon>Pantoea</taxon>
    </lineage>
</organism>
<keyword evidence="6" id="KW-1185">Reference proteome</keyword>
<evidence type="ECO:0000313" key="5">
    <source>
        <dbReference type="EMBL" id="PRD16303.1"/>
    </source>
</evidence>
<dbReference type="PROSITE" id="PS00894">
    <property type="entry name" value="HTH_DEOR_1"/>
    <property type="match status" value="1"/>
</dbReference>
<dbReference type="InterPro" id="IPR036390">
    <property type="entry name" value="WH_DNA-bd_sf"/>
</dbReference>